<keyword evidence="5" id="KW-0378">Hydrolase</keyword>
<accession>A0A418E5H0</accession>
<comment type="caution">
    <text evidence="12">The sequence shown here is derived from an EMBL/GenBank/DDBJ whole genome shotgun (WGS) entry which is preliminary data.</text>
</comment>
<name>A0A418E5H0_APHAT</name>
<evidence type="ECO:0000256" key="2">
    <source>
        <dbReference type="ARBA" id="ARBA00006285"/>
    </source>
</evidence>
<keyword evidence="9" id="KW-1133">Transmembrane helix</keyword>
<keyword evidence="9" id="KW-0472">Membrane</keyword>
<dbReference type="InterPro" id="IPR025705">
    <property type="entry name" value="Beta_hexosaminidase_sua/sub"/>
</dbReference>
<evidence type="ECO:0000313" key="13">
    <source>
        <dbReference type="Proteomes" id="UP000286510"/>
    </source>
</evidence>
<dbReference type="Gene3D" id="3.30.379.10">
    <property type="entry name" value="Chitobiase/beta-hexosaminidase domain 2-like"/>
    <property type="match status" value="1"/>
</dbReference>
<dbReference type="PANTHER" id="PTHR22600:SF26">
    <property type="entry name" value="BETA-N-ACETYLHEXOSAMINIDASE"/>
    <property type="match status" value="1"/>
</dbReference>
<gene>
    <name evidence="12" type="ORF">DYB26_010811</name>
</gene>
<evidence type="ECO:0000256" key="9">
    <source>
        <dbReference type="SAM" id="Phobius"/>
    </source>
</evidence>
<evidence type="ECO:0000256" key="3">
    <source>
        <dbReference type="ARBA" id="ARBA00012663"/>
    </source>
</evidence>
<evidence type="ECO:0000259" key="11">
    <source>
        <dbReference type="Pfam" id="PF14845"/>
    </source>
</evidence>
<dbReference type="AlphaFoldDB" id="A0A418E5H0"/>
<comment type="catalytic activity">
    <reaction evidence="1">
        <text>Hydrolysis of terminal non-reducing N-acetyl-D-hexosamine residues in N-acetyl-beta-D-hexosaminides.</text>
        <dbReference type="EC" id="3.2.1.52"/>
    </reaction>
</comment>
<dbReference type="Pfam" id="PF00728">
    <property type="entry name" value="Glyco_hydro_20"/>
    <property type="match status" value="1"/>
</dbReference>
<dbReference type="SUPFAM" id="SSF51445">
    <property type="entry name" value="(Trans)glycosidases"/>
    <property type="match status" value="1"/>
</dbReference>
<dbReference type="Pfam" id="PF14845">
    <property type="entry name" value="Glycohydro_20b2"/>
    <property type="match status" value="1"/>
</dbReference>
<keyword evidence="9" id="KW-0812">Transmembrane</keyword>
<comment type="similarity">
    <text evidence="2">Belongs to the glycosyl hydrolase 20 family.</text>
</comment>
<dbReference type="InterPro" id="IPR029019">
    <property type="entry name" value="HEX_eukaryotic_N"/>
</dbReference>
<evidence type="ECO:0000256" key="8">
    <source>
        <dbReference type="PIRSR" id="PIRSR625705-1"/>
    </source>
</evidence>
<dbReference type="PANTHER" id="PTHR22600">
    <property type="entry name" value="BETA-HEXOSAMINIDASE"/>
    <property type="match status" value="1"/>
</dbReference>
<dbReference type="GO" id="GO:0030203">
    <property type="term" value="P:glycosaminoglycan metabolic process"/>
    <property type="evidence" value="ECO:0007669"/>
    <property type="project" value="TreeGrafter"/>
</dbReference>
<evidence type="ECO:0000256" key="5">
    <source>
        <dbReference type="ARBA" id="ARBA00022801"/>
    </source>
</evidence>
<evidence type="ECO:0000256" key="4">
    <source>
        <dbReference type="ARBA" id="ARBA00022729"/>
    </source>
</evidence>
<dbReference type="Gene3D" id="3.20.20.80">
    <property type="entry name" value="Glycosidases"/>
    <property type="match status" value="1"/>
</dbReference>
<evidence type="ECO:0000256" key="1">
    <source>
        <dbReference type="ARBA" id="ARBA00001231"/>
    </source>
</evidence>
<keyword evidence="6" id="KW-0325">Glycoprotein</keyword>
<dbReference type="GO" id="GO:0005975">
    <property type="term" value="P:carbohydrate metabolic process"/>
    <property type="evidence" value="ECO:0007669"/>
    <property type="project" value="InterPro"/>
</dbReference>
<keyword evidence="7" id="KW-0326">Glycosidase</keyword>
<feature type="domain" description="Glycoside hydrolase family 20 catalytic" evidence="10">
    <location>
        <begin position="288"/>
        <end position="633"/>
    </location>
</feature>
<feature type="active site" description="Proton donor" evidence="8">
    <location>
        <position position="453"/>
    </location>
</feature>
<sequence>MPEEEPSLGFMTTTTDRTAGGRKETVWVDEPQNSPILSPGGTKYRKGRRICHLVYLVIFLVIGGITALIVVTTSSSQHSSSSPPHHKGDELAVNVAILKVPVFKYACTENQCVYQNLTKAEVLSGVPTMGDGLMSLRVCEMTCGNGSMLPMPQSIAIASKPGETVAVDVMSFSHTVTTSDSALVKAMQAAFNEHMAAKLKLAVGGDVQDKGASVNVVGTIASASTALGLDTDESYEVSIAATTVTITAKTAFGYRHGLASVVQLVDWCDVSRSFRMVKAVTIQDKPAYKYRGVMLDTARNFHSMAAIKRLVRTMGMHKLNMFHWHITDSSSFPIEIKFEPKFNLYGNYQSDMAYSQANVRDIVAYAKTHGVQVIPEVDAPAHAGAGWQWGPDYDVGELTLCWANNPLAHNECYEAPCGQLNPMNEHVYDLLDKVWVEMADMFESDVLHMGGDEVFTKCWKRSPDVSDAVANKTDDAEYFEISAKFQERVQTNLWKHAPSRKVMLWSSDLTSSLYSKYLPKDKIIVHSWAGIQNGNEPRHMADAGYQYVASFQDRHYLDCGHNGIDRKDNGWCAPYKTWQVIYEQVLNPNITEDLMPLALGGELVLWTEVSGEASMDVRIWPRAAALAERAWTNPTTRWDKAMARMTIATYRVVENGSGSDLIQPHWCRQHPGECPLIVWPL</sequence>
<feature type="domain" description="Beta-hexosaminidase eukaryotic type N-terminal" evidence="11">
    <location>
        <begin position="150"/>
        <end position="264"/>
    </location>
</feature>
<dbReference type="FunFam" id="3.20.20.80:FF:000063">
    <property type="entry name" value="Beta-hexosaminidase"/>
    <property type="match status" value="1"/>
</dbReference>
<dbReference type="InterPro" id="IPR029018">
    <property type="entry name" value="Hex-like_dom2"/>
</dbReference>
<dbReference type="GO" id="GO:0005886">
    <property type="term" value="C:plasma membrane"/>
    <property type="evidence" value="ECO:0007669"/>
    <property type="project" value="TreeGrafter"/>
</dbReference>
<reference evidence="12 13" key="1">
    <citation type="submission" date="2018-08" db="EMBL/GenBank/DDBJ databases">
        <title>Aphanomyces genome sequencing and annotation.</title>
        <authorList>
            <person name="Minardi D."/>
            <person name="Oidtmann B."/>
            <person name="Van Der Giezen M."/>
            <person name="Studholme D.J."/>
        </authorList>
    </citation>
    <scope>NUCLEOTIDE SEQUENCE [LARGE SCALE GENOMIC DNA]</scope>
    <source>
        <strain evidence="12 13">FDL457</strain>
    </source>
</reference>
<evidence type="ECO:0000259" key="10">
    <source>
        <dbReference type="Pfam" id="PF00728"/>
    </source>
</evidence>
<protein>
    <recommendedName>
        <fullName evidence="3">beta-N-acetylhexosaminidase</fullName>
        <ecNumber evidence="3">3.2.1.52</ecNumber>
    </recommendedName>
</protein>
<dbReference type="GO" id="GO:0016231">
    <property type="term" value="F:beta-N-acetylglucosaminidase activity"/>
    <property type="evidence" value="ECO:0007669"/>
    <property type="project" value="TreeGrafter"/>
</dbReference>
<organism evidence="12 13">
    <name type="scientific">Aphanomyces astaci</name>
    <name type="common">Crayfish plague agent</name>
    <dbReference type="NCBI Taxonomy" id="112090"/>
    <lineage>
        <taxon>Eukaryota</taxon>
        <taxon>Sar</taxon>
        <taxon>Stramenopiles</taxon>
        <taxon>Oomycota</taxon>
        <taxon>Saprolegniomycetes</taxon>
        <taxon>Saprolegniales</taxon>
        <taxon>Verrucalvaceae</taxon>
        <taxon>Aphanomyces</taxon>
    </lineage>
</organism>
<dbReference type="InterPro" id="IPR015883">
    <property type="entry name" value="Glyco_hydro_20_cat"/>
</dbReference>
<proteinExistence type="inferred from homology"/>
<evidence type="ECO:0000313" key="12">
    <source>
        <dbReference type="EMBL" id="RHZ06348.1"/>
    </source>
</evidence>
<dbReference type="InterPro" id="IPR017853">
    <property type="entry name" value="GH"/>
</dbReference>
<evidence type="ECO:0000256" key="6">
    <source>
        <dbReference type="ARBA" id="ARBA00023180"/>
    </source>
</evidence>
<dbReference type="Proteomes" id="UP000286510">
    <property type="component" value="Unassembled WGS sequence"/>
</dbReference>
<feature type="transmembrane region" description="Helical" evidence="9">
    <location>
        <begin position="53"/>
        <end position="71"/>
    </location>
</feature>
<evidence type="ECO:0000256" key="7">
    <source>
        <dbReference type="ARBA" id="ARBA00023295"/>
    </source>
</evidence>
<dbReference type="SUPFAM" id="SSF55545">
    <property type="entry name" value="beta-N-acetylhexosaminidase-like domain"/>
    <property type="match status" value="1"/>
</dbReference>
<dbReference type="VEuPathDB" id="FungiDB:H257_09230"/>
<dbReference type="PRINTS" id="PR00738">
    <property type="entry name" value="GLHYDRLASE20"/>
</dbReference>
<dbReference type="EMBL" id="QUTF01016595">
    <property type="protein sequence ID" value="RHZ06348.1"/>
    <property type="molecule type" value="Genomic_DNA"/>
</dbReference>
<keyword evidence="4" id="KW-0732">Signal</keyword>
<dbReference type="EC" id="3.2.1.52" evidence="3"/>